<dbReference type="WBParaSite" id="SCUD_0000568601-mRNA-1">
    <property type="protein sequence ID" value="SCUD_0000568601-mRNA-1"/>
    <property type="gene ID" value="SCUD_0000568601"/>
</dbReference>
<feature type="transmembrane region" description="Helical" evidence="1">
    <location>
        <begin position="27"/>
        <end position="47"/>
    </location>
</feature>
<evidence type="ECO:0000313" key="3">
    <source>
        <dbReference type="Proteomes" id="UP000279833"/>
    </source>
</evidence>
<gene>
    <name evidence="2" type="ORF">SCUD_LOCUS5686</name>
</gene>
<sequence length="67" mass="7963">MNYVVSVKLLIYYLNDDLVLMGLNLQLFWSLHLYAHLTNQIIHLLLLRNVSNIVKHFVNMHNVYLPN</sequence>
<evidence type="ECO:0000313" key="2">
    <source>
        <dbReference type="EMBL" id="VDO97550.1"/>
    </source>
</evidence>
<keyword evidence="3" id="KW-1185">Reference proteome</keyword>
<accession>A0A183JSJ6</accession>
<dbReference type="AlphaFoldDB" id="A0A183JSJ6"/>
<keyword evidence="1" id="KW-1133">Transmembrane helix</keyword>
<keyword evidence="1" id="KW-0812">Transmembrane</keyword>
<evidence type="ECO:0000313" key="4">
    <source>
        <dbReference type="WBParaSite" id="SCUD_0000568601-mRNA-1"/>
    </source>
</evidence>
<reference evidence="4" key="1">
    <citation type="submission" date="2016-06" db="UniProtKB">
        <authorList>
            <consortium name="WormBaseParasite"/>
        </authorList>
    </citation>
    <scope>IDENTIFICATION</scope>
</reference>
<name>A0A183JSJ6_9TREM</name>
<proteinExistence type="predicted"/>
<keyword evidence="1" id="KW-0472">Membrane</keyword>
<evidence type="ECO:0000256" key="1">
    <source>
        <dbReference type="SAM" id="Phobius"/>
    </source>
</evidence>
<protein>
    <submittedName>
        <fullName evidence="2 4">Uncharacterized protein</fullName>
    </submittedName>
</protein>
<organism evidence="4">
    <name type="scientific">Schistosoma curassoni</name>
    <dbReference type="NCBI Taxonomy" id="6186"/>
    <lineage>
        <taxon>Eukaryota</taxon>
        <taxon>Metazoa</taxon>
        <taxon>Spiralia</taxon>
        <taxon>Lophotrochozoa</taxon>
        <taxon>Platyhelminthes</taxon>
        <taxon>Trematoda</taxon>
        <taxon>Digenea</taxon>
        <taxon>Strigeidida</taxon>
        <taxon>Schistosomatoidea</taxon>
        <taxon>Schistosomatidae</taxon>
        <taxon>Schistosoma</taxon>
    </lineage>
</organism>
<reference evidence="2 3" key="2">
    <citation type="submission" date="2018-11" db="EMBL/GenBank/DDBJ databases">
        <authorList>
            <consortium name="Pathogen Informatics"/>
        </authorList>
    </citation>
    <scope>NUCLEOTIDE SEQUENCE [LARGE SCALE GENOMIC DNA]</scope>
    <source>
        <strain evidence="2">Dakar</strain>
        <strain evidence="3">Dakar, Senegal</strain>
    </source>
</reference>
<dbReference type="EMBL" id="UZAK01009855">
    <property type="protein sequence ID" value="VDO97550.1"/>
    <property type="molecule type" value="Genomic_DNA"/>
</dbReference>
<dbReference type="Proteomes" id="UP000279833">
    <property type="component" value="Unassembled WGS sequence"/>
</dbReference>